<proteinExistence type="predicted"/>
<dbReference type="CDD" id="cd09631">
    <property type="entry name" value="DOMON_DOH"/>
    <property type="match status" value="1"/>
</dbReference>
<evidence type="ECO:0000313" key="3">
    <source>
        <dbReference type="EMBL" id="EJK76108.1"/>
    </source>
</evidence>
<feature type="transmembrane region" description="Helical" evidence="1">
    <location>
        <begin position="679"/>
        <end position="697"/>
    </location>
</feature>
<name>K0TBL1_THAOC</name>
<sequence length="712" mass="80222">MDSSLLTEARLDDVVTLQWTLDEDEIRLRIAFLLPEPLDDEEYWLGFGISDQGGMVGSDLAIFVPSYSNATEDRLIDVHGTLYGYPTIDKCGQDWRLIGHSRTENDETFASTLHTLEISRSLQSNDINEDLPILNDEFSTNVLAAWGRLNLGGFGEESDGRKEQKKRSLESLQYLDDLASMLLPHGPSGRVSGPVRFFERQHTQQNGQEDDYPYIDLIPNLYSIPDSKTTYKNFCFQLEDFPELQQVLLEHEQVHIVGFQDMSESPLVHHMDLHGTESEKLGADKRLCRVYMDLIHPWEQGSPTRFNLPEVAGIPLGKGGYRAFRVEGENLQAPFSLIATLTQSITVHYHNPRRLAGLQDSSGVRVYYSTEKRQYVAGLMLLGDYALKLRGSFTVGSSRTNTTSTRGMKHSFYCPSSCFSEQRLGADNVTVFRETLHMHASGERMTNVRLDSSGDIASVAEANYFDFSRGAGFASREKDVLWGSSSLAEMCQSFLWYYPKQGGYSLSCGYIDPYARAYDTTSLSSLGCEMSYDRGLVDQNLERLEPTERCQKRKSYKAPSTKELEQQWPALLQLINTWAGKEDKSVNISVTIGEEDDNSNLDENCRLCVGGQRPTQRDTIVPGGFSWTCDELDAALPVLFTEPWLLLIPKRDVATCEKYQSAFAELCGCPHATEEIPSHRWQITIGLFALLLGLITYSKRKRGTARNNERIG</sequence>
<dbReference type="PROSITE" id="PS50836">
    <property type="entry name" value="DOMON"/>
    <property type="match status" value="1"/>
</dbReference>
<dbReference type="Proteomes" id="UP000266841">
    <property type="component" value="Unassembled WGS sequence"/>
</dbReference>
<dbReference type="InterPro" id="IPR005018">
    <property type="entry name" value="DOMON_domain"/>
</dbReference>
<accession>K0TBL1</accession>
<evidence type="ECO:0000313" key="4">
    <source>
        <dbReference type="Proteomes" id="UP000266841"/>
    </source>
</evidence>
<keyword evidence="1" id="KW-0472">Membrane</keyword>
<dbReference type="AlphaFoldDB" id="K0TBL1"/>
<organism evidence="3 4">
    <name type="scientific">Thalassiosira oceanica</name>
    <name type="common">Marine diatom</name>
    <dbReference type="NCBI Taxonomy" id="159749"/>
    <lineage>
        <taxon>Eukaryota</taxon>
        <taxon>Sar</taxon>
        <taxon>Stramenopiles</taxon>
        <taxon>Ochrophyta</taxon>
        <taxon>Bacillariophyta</taxon>
        <taxon>Coscinodiscophyceae</taxon>
        <taxon>Thalassiosirophycidae</taxon>
        <taxon>Thalassiosirales</taxon>
        <taxon>Thalassiosiraceae</taxon>
        <taxon>Thalassiosira</taxon>
    </lineage>
</organism>
<dbReference type="PANTHER" id="PTHR10157">
    <property type="entry name" value="DOPAMINE BETA HYDROXYLASE RELATED"/>
    <property type="match status" value="1"/>
</dbReference>
<evidence type="ECO:0000259" key="2">
    <source>
        <dbReference type="PROSITE" id="PS50836"/>
    </source>
</evidence>
<dbReference type="Gene3D" id="2.60.120.310">
    <property type="entry name" value="Copper type II, ascorbate-dependent monooxygenase, N-terminal domain"/>
    <property type="match status" value="1"/>
</dbReference>
<dbReference type="eggNOG" id="KOG3568">
    <property type="taxonomic scope" value="Eukaryota"/>
</dbReference>
<dbReference type="EMBL" id="AGNL01002531">
    <property type="protein sequence ID" value="EJK76108.1"/>
    <property type="molecule type" value="Genomic_DNA"/>
</dbReference>
<dbReference type="InterPro" id="IPR000945">
    <property type="entry name" value="DBH-like"/>
</dbReference>
<evidence type="ECO:0000256" key="1">
    <source>
        <dbReference type="SAM" id="Phobius"/>
    </source>
</evidence>
<gene>
    <name evidence="3" type="ORF">THAOC_02147</name>
</gene>
<protein>
    <recommendedName>
        <fullName evidence="2">DOMON domain-containing protein</fullName>
    </recommendedName>
</protein>
<keyword evidence="4" id="KW-1185">Reference proteome</keyword>
<dbReference type="OMA" id="NEMCLVF"/>
<dbReference type="GO" id="GO:0004500">
    <property type="term" value="F:dopamine beta-monooxygenase activity"/>
    <property type="evidence" value="ECO:0007669"/>
    <property type="project" value="InterPro"/>
</dbReference>
<dbReference type="InterPro" id="IPR036939">
    <property type="entry name" value="Cu2_ascorb_mOase_N_sf"/>
</dbReference>
<dbReference type="InterPro" id="IPR008977">
    <property type="entry name" value="PHM/PNGase_F_dom_sf"/>
</dbReference>
<keyword evidence="1" id="KW-1133">Transmembrane helix</keyword>
<comment type="caution">
    <text evidence="3">The sequence shown here is derived from an EMBL/GenBank/DDBJ whole genome shotgun (WGS) entry which is preliminary data.</text>
</comment>
<dbReference type="SUPFAM" id="SSF49742">
    <property type="entry name" value="PHM/PNGase F"/>
    <property type="match status" value="2"/>
</dbReference>
<reference evidence="3 4" key="1">
    <citation type="journal article" date="2012" name="Genome Biol.">
        <title>Genome and low-iron response of an oceanic diatom adapted to chronic iron limitation.</title>
        <authorList>
            <person name="Lommer M."/>
            <person name="Specht M."/>
            <person name="Roy A.S."/>
            <person name="Kraemer L."/>
            <person name="Andreson R."/>
            <person name="Gutowska M.A."/>
            <person name="Wolf J."/>
            <person name="Bergner S.V."/>
            <person name="Schilhabel M.B."/>
            <person name="Klostermeier U.C."/>
            <person name="Beiko R.G."/>
            <person name="Rosenstiel P."/>
            <person name="Hippler M."/>
            <person name="Laroche J."/>
        </authorList>
    </citation>
    <scope>NUCLEOTIDE SEQUENCE [LARGE SCALE GENOMIC DNA]</scope>
    <source>
        <strain evidence="3 4">CCMP1005</strain>
    </source>
</reference>
<dbReference type="InterPro" id="IPR045266">
    <property type="entry name" value="DOH_DOMON"/>
</dbReference>
<dbReference type="SMART" id="SM00664">
    <property type="entry name" value="DoH"/>
    <property type="match status" value="1"/>
</dbReference>
<dbReference type="PANTHER" id="PTHR10157:SF23">
    <property type="entry name" value="MOXD1 HOMOLOG 1"/>
    <property type="match status" value="1"/>
</dbReference>
<dbReference type="OrthoDB" id="193961at2759"/>
<feature type="domain" description="DOMON" evidence="2">
    <location>
        <begin position="13"/>
        <end position="147"/>
    </location>
</feature>
<keyword evidence="1" id="KW-0812">Transmembrane</keyword>
<dbReference type="GO" id="GO:0005507">
    <property type="term" value="F:copper ion binding"/>
    <property type="evidence" value="ECO:0007669"/>
    <property type="project" value="InterPro"/>
</dbReference>